<proteinExistence type="inferred from homology"/>
<dbReference type="RefSeq" id="XP_004259630.1">
    <property type="nucleotide sequence ID" value="XM_004259582.1"/>
</dbReference>
<dbReference type="AlphaFoldDB" id="A0A0A1UGN3"/>
<comment type="similarity">
    <text evidence="1">Belongs to the CNOT10 family.</text>
</comment>
<dbReference type="EMBL" id="KB206320">
    <property type="protein sequence ID" value="ELP92859.1"/>
    <property type="molecule type" value="Genomic_DNA"/>
</dbReference>
<gene>
    <name evidence="2" type="ORF">EIN_508100</name>
</gene>
<evidence type="ECO:0000313" key="3">
    <source>
        <dbReference type="Proteomes" id="UP000014680"/>
    </source>
</evidence>
<dbReference type="GeneID" id="14891866"/>
<dbReference type="OMA" id="ITHITGV"/>
<evidence type="ECO:0000256" key="1">
    <source>
        <dbReference type="ARBA" id="ARBA00010080"/>
    </source>
</evidence>
<reference evidence="2 3" key="1">
    <citation type="submission" date="2012-10" db="EMBL/GenBank/DDBJ databases">
        <authorList>
            <person name="Zafar N."/>
            <person name="Inman J."/>
            <person name="Hall N."/>
            <person name="Lorenzi H."/>
            <person name="Caler E."/>
        </authorList>
    </citation>
    <scope>NUCLEOTIDE SEQUENCE [LARGE SCALE GENOMIC DNA]</scope>
    <source>
        <strain evidence="2 3">IP1</strain>
    </source>
</reference>
<name>A0A0A1UGN3_ENTIV</name>
<sequence length="512" mass="57945">MAESYYDTFVKSTQPADLAALKKKLSTSTSTDEQKVINTSNEALIALLLTKDVTQYLNTLLPLTMTDQTYLSYNKAVAFLLSNKPSEALGFLSDHSSDEESPVRFFSLLLYYHIVTSLRSLTPDLTPITDEFMNPIYVPGTLFYIQSQLVLLRKALKENNISQAITHITGVCNSSRDPISKPYYQSLLYYLSNDFESSQSALLSTSSPLKDNNTACTFFRSGKPAVAIYMIQKSFDLFARSPDICKTTLDAPTSTVYPIGWKQTVTYNLGLCYLLANNPTDAHTAFLTLVDYYRYNPLLWYRLASCVIMANYNMKRGSAFNYKYVSCGATRHVVILQNSQQSESLPLSLGMQYIRNMATLLRGSTDKRMLTAMHYCMGYIAFYSEDYEMAKFCFENVYATAKETVKQSARVFLARAYCLLGLNKEADKVLQEFFVEKSQENTDINFTLALSLLMLKKYEDALKIVEKMEDSEDANALKVFILLLLGKKELAANVVRKSSPIRPFKDCTFVSY</sequence>
<dbReference type="GO" id="GO:0006402">
    <property type="term" value="P:mRNA catabolic process"/>
    <property type="evidence" value="ECO:0007669"/>
    <property type="project" value="TreeGrafter"/>
</dbReference>
<dbReference type="KEGG" id="eiv:EIN_508100"/>
<dbReference type="Gene3D" id="1.25.40.10">
    <property type="entry name" value="Tetratricopeptide repeat domain"/>
    <property type="match status" value="1"/>
</dbReference>
<dbReference type="Proteomes" id="UP000014680">
    <property type="component" value="Unassembled WGS sequence"/>
</dbReference>
<protein>
    <submittedName>
        <fullName evidence="2">Uncharacterized protein</fullName>
    </submittedName>
</protein>
<keyword evidence="3" id="KW-1185">Reference proteome</keyword>
<dbReference type="GO" id="GO:0030014">
    <property type="term" value="C:CCR4-NOT complex"/>
    <property type="evidence" value="ECO:0007669"/>
    <property type="project" value="InterPro"/>
</dbReference>
<dbReference type="GO" id="GO:0017148">
    <property type="term" value="P:negative regulation of translation"/>
    <property type="evidence" value="ECO:0007669"/>
    <property type="project" value="TreeGrafter"/>
</dbReference>
<dbReference type="OrthoDB" id="25157at2759"/>
<dbReference type="InterPro" id="IPR039740">
    <property type="entry name" value="CNOT10"/>
</dbReference>
<dbReference type="InterPro" id="IPR011990">
    <property type="entry name" value="TPR-like_helical_dom_sf"/>
</dbReference>
<organism evidence="2 3">
    <name type="scientific">Entamoeba invadens IP1</name>
    <dbReference type="NCBI Taxonomy" id="370355"/>
    <lineage>
        <taxon>Eukaryota</taxon>
        <taxon>Amoebozoa</taxon>
        <taxon>Evosea</taxon>
        <taxon>Archamoebae</taxon>
        <taxon>Mastigamoebida</taxon>
        <taxon>Entamoebidae</taxon>
        <taxon>Entamoeba</taxon>
    </lineage>
</organism>
<dbReference type="PANTHER" id="PTHR12979">
    <property type="entry name" value="CCR4-NOT TRANSCRIPTION COMPLEX SUBUNIT 10"/>
    <property type="match status" value="1"/>
</dbReference>
<dbReference type="PANTHER" id="PTHR12979:SF5">
    <property type="entry name" value="CCR4-NOT TRANSCRIPTION COMPLEX SUBUNIT 10"/>
    <property type="match status" value="1"/>
</dbReference>
<evidence type="ECO:0000313" key="2">
    <source>
        <dbReference type="EMBL" id="ELP92859.1"/>
    </source>
</evidence>
<dbReference type="SUPFAM" id="SSF48452">
    <property type="entry name" value="TPR-like"/>
    <property type="match status" value="2"/>
</dbReference>
<dbReference type="VEuPathDB" id="AmoebaDB:EIN_508100"/>
<dbReference type="Pfam" id="PF04733">
    <property type="entry name" value="Coatomer_E"/>
    <property type="match status" value="1"/>
</dbReference>
<accession>A0A0A1UGN3</accession>